<proteinExistence type="predicted"/>
<reference evidence="3" key="1">
    <citation type="journal article" date="2005" name="Nature">
        <title>The map-based sequence of the rice genome.</title>
        <authorList>
            <consortium name="International rice genome sequencing project (IRGSP)"/>
            <person name="Matsumoto T."/>
            <person name="Wu J."/>
            <person name="Kanamori H."/>
            <person name="Katayose Y."/>
            <person name="Fujisawa M."/>
            <person name="Namiki N."/>
            <person name="Mizuno H."/>
            <person name="Yamamoto K."/>
            <person name="Antonio B.A."/>
            <person name="Baba T."/>
            <person name="Sakata K."/>
            <person name="Nagamura Y."/>
            <person name="Aoki H."/>
            <person name="Arikawa K."/>
            <person name="Arita K."/>
            <person name="Bito T."/>
            <person name="Chiden Y."/>
            <person name="Fujitsuka N."/>
            <person name="Fukunaka R."/>
            <person name="Hamada M."/>
            <person name="Harada C."/>
            <person name="Hayashi A."/>
            <person name="Hijishita S."/>
            <person name="Honda M."/>
            <person name="Hosokawa S."/>
            <person name="Ichikawa Y."/>
            <person name="Idonuma A."/>
            <person name="Iijima M."/>
            <person name="Ikeda M."/>
            <person name="Ikeno M."/>
            <person name="Ito K."/>
            <person name="Ito S."/>
            <person name="Ito T."/>
            <person name="Ito Y."/>
            <person name="Ito Y."/>
            <person name="Iwabuchi A."/>
            <person name="Kamiya K."/>
            <person name="Karasawa W."/>
            <person name="Kurita K."/>
            <person name="Katagiri S."/>
            <person name="Kikuta A."/>
            <person name="Kobayashi H."/>
            <person name="Kobayashi N."/>
            <person name="Machita K."/>
            <person name="Maehara T."/>
            <person name="Masukawa M."/>
            <person name="Mizubayashi T."/>
            <person name="Mukai Y."/>
            <person name="Nagasaki H."/>
            <person name="Nagata Y."/>
            <person name="Naito S."/>
            <person name="Nakashima M."/>
            <person name="Nakama Y."/>
            <person name="Nakamichi Y."/>
            <person name="Nakamura M."/>
            <person name="Meguro A."/>
            <person name="Negishi M."/>
            <person name="Ohta I."/>
            <person name="Ohta T."/>
            <person name="Okamoto M."/>
            <person name="Ono N."/>
            <person name="Saji S."/>
            <person name="Sakaguchi M."/>
            <person name="Sakai K."/>
            <person name="Shibata M."/>
            <person name="Shimokawa T."/>
            <person name="Song J."/>
            <person name="Takazaki Y."/>
            <person name="Terasawa K."/>
            <person name="Tsugane M."/>
            <person name="Tsuji K."/>
            <person name="Ueda S."/>
            <person name="Waki K."/>
            <person name="Yamagata H."/>
            <person name="Yamamoto M."/>
            <person name="Yamamoto S."/>
            <person name="Yamane H."/>
            <person name="Yoshiki S."/>
            <person name="Yoshihara R."/>
            <person name="Yukawa K."/>
            <person name="Zhong H."/>
            <person name="Yano M."/>
            <person name="Yuan Q."/>
            <person name="Ouyang S."/>
            <person name="Liu J."/>
            <person name="Jones K.M."/>
            <person name="Gansberger K."/>
            <person name="Moffat K."/>
            <person name="Hill J."/>
            <person name="Bera J."/>
            <person name="Fadrosh D."/>
            <person name="Jin S."/>
            <person name="Johri S."/>
            <person name="Kim M."/>
            <person name="Overton L."/>
            <person name="Reardon M."/>
            <person name="Tsitrin T."/>
            <person name="Vuong H."/>
            <person name="Weaver B."/>
            <person name="Ciecko A."/>
            <person name="Tallon L."/>
            <person name="Jackson J."/>
            <person name="Pai G."/>
            <person name="Aken S.V."/>
            <person name="Utterback T."/>
            <person name="Reidmuller S."/>
            <person name="Feldblyum T."/>
            <person name="Hsiao J."/>
            <person name="Zismann V."/>
            <person name="Iobst S."/>
            <person name="de Vazeille A.R."/>
            <person name="Buell C.R."/>
            <person name="Ying K."/>
            <person name="Li Y."/>
            <person name="Lu T."/>
            <person name="Huang Y."/>
            <person name="Zhao Q."/>
            <person name="Feng Q."/>
            <person name="Zhang L."/>
            <person name="Zhu J."/>
            <person name="Weng Q."/>
            <person name="Mu J."/>
            <person name="Lu Y."/>
            <person name="Fan D."/>
            <person name="Liu Y."/>
            <person name="Guan J."/>
            <person name="Zhang Y."/>
            <person name="Yu S."/>
            <person name="Liu X."/>
            <person name="Zhang Y."/>
            <person name="Hong G."/>
            <person name="Han B."/>
            <person name="Choisne N."/>
            <person name="Demange N."/>
            <person name="Orjeda G."/>
            <person name="Samain S."/>
            <person name="Cattolico L."/>
            <person name="Pelletier E."/>
            <person name="Couloux A."/>
            <person name="Segurens B."/>
            <person name="Wincker P."/>
            <person name="D'Hont A."/>
            <person name="Scarpelli C."/>
            <person name="Weissenbach J."/>
            <person name="Salanoubat M."/>
            <person name="Quetier F."/>
            <person name="Yu Y."/>
            <person name="Kim H.R."/>
            <person name="Rambo T."/>
            <person name="Currie J."/>
            <person name="Collura K."/>
            <person name="Luo M."/>
            <person name="Yang T."/>
            <person name="Ammiraju J.S.S."/>
            <person name="Engler F."/>
            <person name="Soderlund C."/>
            <person name="Wing R.A."/>
            <person name="Palmer L.E."/>
            <person name="de la Bastide M."/>
            <person name="Spiegel L."/>
            <person name="Nascimento L."/>
            <person name="Zutavern T."/>
            <person name="O'Shaughnessy A."/>
            <person name="Dike S."/>
            <person name="Dedhia N."/>
            <person name="Preston R."/>
            <person name="Balija V."/>
            <person name="McCombie W.R."/>
            <person name="Chow T."/>
            <person name="Chen H."/>
            <person name="Chung M."/>
            <person name="Chen C."/>
            <person name="Shaw J."/>
            <person name="Wu H."/>
            <person name="Hsiao K."/>
            <person name="Chao Y."/>
            <person name="Chu M."/>
            <person name="Cheng C."/>
            <person name="Hour A."/>
            <person name="Lee P."/>
            <person name="Lin S."/>
            <person name="Lin Y."/>
            <person name="Liou J."/>
            <person name="Liu S."/>
            <person name="Hsing Y."/>
            <person name="Raghuvanshi S."/>
            <person name="Mohanty A."/>
            <person name="Bharti A.K."/>
            <person name="Gaur A."/>
            <person name="Gupta V."/>
            <person name="Kumar D."/>
            <person name="Ravi V."/>
            <person name="Vij S."/>
            <person name="Kapur A."/>
            <person name="Khurana P."/>
            <person name="Khurana P."/>
            <person name="Khurana J.P."/>
            <person name="Tyagi A.K."/>
            <person name="Gaikwad K."/>
            <person name="Singh A."/>
            <person name="Dalal V."/>
            <person name="Srivastava S."/>
            <person name="Dixit A."/>
            <person name="Pal A.K."/>
            <person name="Ghazi I.A."/>
            <person name="Yadav M."/>
            <person name="Pandit A."/>
            <person name="Bhargava A."/>
            <person name="Sureshbabu K."/>
            <person name="Batra K."/>
            <person name="Sharma T.R."/>
            <person name="Mohapatra T."/>
            <person name="Singh N.K."/>
            <person name="Messing J."/>
            <person name="Nelson A.B."/>
            <person name="Fuks G."/>
            <person name="Kavchok S."/>
            <person name="Keizer G."/>
            <person name="Linton E."/>
            <person name="Llaca V."/>
            <person name="Song R."/>
            <person name="Tanyolac B."/>
            <person name="Young S."/>
            <person name="Ho-Il K."/>
            <person name="Hahn J.H."/>
            <person name="Sangsakoo G."/>
            <person name="Vanavichit A."/>
            <person name="de Mattos Luiz.A.T."/>
            <person name="Zimmer P.D."/>
            <person name="Malone G."/>
            <person name="Dellagostin O."/>
            <person name="de Oliveira A.C."/>
            <person name="Bevan M."/>
            <person name="Bancroft I."/>
            <person name="Minx P."/>
            <person name="Cordum H."/>
            <person name="Wilson R."/>
            <person name="Cheng Z."/>
            <person name="Jin W."/>
            <person name="Jiang J."/>
            <person name="Leong S.A."/>
            <person name="Iwama H."/>
            <person name="Gojobori T."/>
            <person name="Itoh T."/>
            <person name="Niimura Y."/>
            <person name="Fujii Y."/>
            <person name="Habara T."/>
            <person name="Sakai H."/>
            <person name="Sato Y."/>
            <person name="Wilson G."/>
            <person name="Kumar K."/>
            <person name="McCouch S."/>
            <person name="Juretic N."/>
            <person name="Hoen D."/>
            <person name="Wright S."/>
            <person name="Bruskiewich R."/>
            <person name="Bureau T."/>
            <person name="Miyao A."/>
            <person name="Hirochika H."/>
            <person name="Nishikawa T."/>
            <person name="Kadowaki K."/>
            <person name="Sugiura M."/>
            <person name="Burr B."/>
            <person name="Sasaki T."/>
        </authorList>
    </citation>
    <scope>NUCLEOTIDE SEQUENCE [LARGE SCALE GENOMIC DNA]</scope>
    <source>
        <strain evidence="3">cv. Nipponbare</strain>
    </source>
</reference>
<dbReference type="EMBL" id="AC090486">
    <property type="protein sequence ID" value="AAM08804.1"/>
    <property type="molecule type" value="Genomic_DNA"/>
</dbReference>
<dbReference type="AlphaFoldDB" id="A0A5S6RDT0"/>
<name>A0A5S6RDT0_ORYSJ</name>
<sequence>MGGVPAEAAGRRPRPPPPDLAGGEAADLGKPMVVEEAGRRIKKNRVILKLDFEKAYDKVDWMFLQQSLRMKDFSSKWYNWIDSTIRAGSAAVKVNDDIGSYFQTRKDMLAILMQRAKDQGRFKGVVPHLVDNGLSILKYANDTILLIDHYLDEARDLKLVLSAFEKLSCLKINFHKSELFCYGKAKCGERVRQIILV</sequence>
<evidence type="ECO:0000313" key="2">
    <source>
        <dbReference type="EMBL" id="AAM08804.1"/>
    </source>
</evidence>
<protein>
    <submittedName>
        <fullName evidence="2">Retroelement</fullName>
    </submittedName>
</protein>
<dbReference type="Proteomes" id="UP000000763">
    <property type="component" value="Chromosome 10"/>
</dbReference>
<gene>
    <name evidence="2" type="ORF">OSJNBa0093I09.16</name>
</gene>
<feature type="region of interest" description="Disordered" evidence="1">
    <location>
        <begin position="1"/>
        <end position="27"/>
    </location>
</feature>
<evidence type="ECO:0000256" key="1">
    <source>
        <dbReference type="SAM" id="MobiDB-lite"/>
    </source>
</evidence>
<accession>A0A5S6RDT0</accession>
<organism evidence="2 3">
    <name type="scientific">Oryza sativa subsp. japonica</name>
    <name type="common">Rice</name>
    <dbReference type="NCBI Taxonomy" id="39947"/>
    <lineage>
        <taxon>Eukaryota</taxon>
        <taxon>Viridiplantae</taxon>
        <taxon>Streptophyta</taxon>
        <taxon>Embryophyta</taxon>
        <taxon>Tracheophyta</taxon>
        <taxon>Spermatophyta</taxon>
        <taxon>Magnoliopsida</taxon>
        <taxon>Liliopsida</taxon>
        <taxon>Poales</taxon>
        <taxon>Poaceae</taxon>
        <taxon>BOP clade</taxon>
        <taxon>Oryzoideae</taxon>
        <taxon>Oryzeae</taxon>
        <taxon>Oryzinae</taxon>
        <taxon>Oryza</taxon>
        <taxon>Oryza sativa</taxon>
    </lineage>
</organism>
<reference evidence="3" key="2">
    <citation type="journal article" date="2008" name="Nucleic Acids Res.">
        <title>The rice annotation project database (RAP-DB): 2008 update.</title>
        <authorList>
            <consortium name="The rice annotation project (RAP)"/>
        </authorList>
    </citation>
    <scope>GENOME REANNOTATION</scope>
    <source>
        <strain evidence="3">cv. Nipponbare</strain>
    </source>
</reference>
<evidence type="ECO:0000313" key="3">
    <source>
        <dbReference type="Proteomes" id="UP000000763"/>
    </source>
</evidence>